<dbReference type="EC" id="2.7.13.3" evidence="2"/>
<dbReference type="GO" id="GO:0016301">
    <property type="term" value="F:kinase activity"/>
    <property type="evidence" value="ECO:0007669"/>
    <property type="project" value="UniProtKB-KW"/>
</dbReference>
<dbReference type="InterPro" id="IPR003594">
    <property type="entry name" value="HATPase_dom"/>
</dbReference>
<dbReference type="SUPFAM" id="SSF55874">
    <property type="entry name" value="ATPase domain of HSP90 chaperone/DNA topoisomerase II/histidine kinase"/>
    <property type="match status" value="1"/>
</dbReference>
<sequence length="126" mass="12999">MGTGPRADRGPRPSRPVAPDSRQLARQRRRAHPPGTPAHVRIGVEGDAAVLRVRDRGPGLRDADLGKVFERFHGAGTGSGLGLAIVAAIAQAHGGSVAVCNPEGGGAEFTVRIPVVPAIHGRATQK</sequence>
<comment type="caution">
    <text evidence="8">The sequence shown here is derived from an EMBL/GenBank/DDBJ whole genome shotgun (WGS) entry which is preliminary data.</text>
</comment>
<dbReference type="Pfam" id="PF02518">
    <property type="entry name" value="HATPase_c"/>
    <property type="match status" value="1"/>
</dbReference>
<dbReference type="Proteomes" id="UP001596512">
    <property type="component" value="Unassembled WGS sequence"/>
</dbReference>
<evidence type="ECO:0000256" key="1">
    <source>
        <dbReference type="ARBA" id="ARBA00000085"/>
    </source>
</evidence>
<evidence type="ECO:0000313" key="8">
    <source>
        <dbReference type="EMBL" id="MFC7617071.1"/>
    </source>
</evidence>
<dbReference type="InterPro" id="IPR036890">
    <property type="entry name" value="HATPase_C_sf"/>
</dbReference>
<feature type="region of interest" description="Disordered" evidence="6">
    <location>
        <begin position="1"/>
        <end position="40"/>
    </location>
</feature>
<keyword evidence="9" id="KW-1185">Reference proteome</keyword>
<evidence type="ECO:0000256" key="3">
    <source>
        <dbReference type="ARBA" id="ARBA00022679"/>
    </source>
</evidence>
<evidence type="ECO:0000259" key="7">
    <source>
        <dbReference type="PROSITE" id="PS50109"/>
    </source>
</evidence>
<name>A0ABW2TUB4_9PSEU</name>
<dbReference type="PRINTS" id="PR00344">
    <property type="entry name" value="BCTRLSENSOR"/>
</dbReference>
<dbReference type="PANTHER" id="PTHR43711:SF1">
    <property type="entry name" value="HISTIDINE KINASE 1"/>
    <property type="match status" value="1"/>
</dbReference>
<evidence type="ECO:0000256" key="2">
    <source>
        <dbReference type="ARBA" id="ARBA00012438"/>
    </source>
</evidence>
<dbReference type="InterPro" id="IPR050736">
    <property type="entry name" value="Sensor_HK_Regulatory"/>
</dbReference>
<dbReference type="PROSITE" id="PS50109">
    <property type="entry name" value="HIS_KIN"/>
    <property type="match status" value="1"/>
</dbReference>
<dbReference type="CDD" id="cd00075">
    <property type="entry name" value="HATPase"/>
    <property type="match status" value="1"/>
</dbReference>
<organism evidence="8 9">
    <name type="scientific">Actinokineospora soli</name>
    <dbReference type="NCBI Taxonomy" id="1048753"/>
    <lineage>
        <taxon>Bacteria</taxon>
        <taxon>Bacillati</taxon>
        <taxon>Actinomycetota</taxon>
        <taxon>Actinomycetes</taxon>
        <taxon>Pseudonocardiales</taxon>
        <taxon>Pseudonocardiaceae</taxon>
        <taxon>Actinokineospora</taxon>
    </lineage>
</organism>
<evidence type="ECO:0000256" key="5">
    <source>
        <dbReference type="ARBA" id="ARBA00023012"/>
    </source>
</evidence>
<evidence type="ECO:0000256" key="6">
    <source>
        <dbReference type="SAM" id="MobiDB-lite"/>
    </source>
</evidence>
<dbReference type="Gene3D" id="3.30.565.10">
    <property type="entry name" value="Histidine kinase-like ATPase, C-terminal domain"/>
    <property type="match status" value="1"/>
</dbReference>
<dbReference type="InterPro" id="IPR004358">
    <property type="entry name" value="Sig_transdc_His_kin-like_C"/>
</dbReference>
<evidence type="ECO:0000313" key="9">
    <source>
        <dbReference type="Proteomes" id="UP001596512"/>
    </source>
</evidence>
<proteinExistence type="predicted"/>
<keyword evidence="4 8" id="KW-0418">Kinase</keyword>
<evidence type="ECO:0000256" key="4">
    <source>
        <dbReference type="ARBA" id="ARBA00022777"/>
    </source>
</evidence>
<keyword evidence="5" id="KW-0902">Two-component regulatory system</keyword>
<comment type="catalytic activity">
    <reaction evidence="1">
        <text>ATP + protein L-histidine = ADP + protein N-phospho-L-histidine.</text>
        <dbReference type="EC" id="2.7.13.3"/>
    </reaction>
</comment>
<keyword evidence="3" id="KW-0808">Transferase</keyword>
<gene>
    <name evidence="8" type="ORF">ACFQV2_30225</name>
</gene>
<protein>
    <recommendedName>
        <fullName evidence="2">histidine kinase</fullName>
        <ecNumber evidence="2">2.7.13.3</ecNumber>
    </recommendedName>
</protein>
<dbReference type="EMBL" id="JBHTEY010000004">
    <property type="protein sequence ID" value="MFC7617071.1"/>
    <property type="molecule type" value="Genomic_DNA"/>
</dbReference>
<reference evidence="9" key="1">
    <citation type="journal article" date="2019" name="Int. J. Syst. Evol. Microbiol.">
        <title>The Global Catalogue of Microorganisms (GCM) 10K type strain sequencing project: providing services to taxonomists for standard genome sequencing and annotation.</title>
        <authorList>
            <consortium name="The Broad Institute Genomics Platform"/>
            <consortium name="The Broad Institute Genome Sequencing Center for Infectious Disease"/>
            <person name="Wu L."/>
            <person name="Ma J."/>
        </authorList>
    </citation>
    <scope>NUCLEOTIDE SEQUENCE [LARGE SCALE GENOMIC DNA]</scope>
    <source>
        <strain evidence="9">JCM 17695</strain>
    </source>
</reference>
<dbReference type="PANTHER" id="PTHR43711">
    <property type="entry name" value="TWO-COMPONENT HISTIDINE KINASE"/>
    <property type="match status" value="1"/>
</dbReference>
<dbReference type="SMART" id="SM00387">
    <property type="entry name" value="HATPase_c"/>
    <property type="match status" value="1"/>
</dbReference>
<feature type="domain" description="Histidine kinase" evidence="7">
    <location>
        <begin position="40"/>
        <end position="117"/>
    </location>
</feature>
<dbReference type="InterPro" id="IPR005467">
    <property type="entry name" value="His_kinase_dom"/>
</dbReference>
<feature type="compositionally biased region" description="Basic and acidic residues" evidence="6">
    <location>
        <begin position="1"/>
        <end position="11"/>
    </location>
</feature>
<accession>A0ABW2TUB4</accession>